<evidence type="ECO:0000256" key="3">
    <source>
        <dbReference type="ARBA" id="ARBA00012219"/>
    </source>
</evidence>
<evidence type="ECO:0000256" key="4">
    <source>
        <dbReference type="ARBA" id="ARBA00015647"/>
    </source>
</evidence>
<reference evidence="12 13" key="1">
    <citation type="journal article" date="2023" name="Commun. Biol.">
        <title>Genome analysis of Parmales, the sister group of diatoms, reveals the evolutionary specialization of diatoms from phago-mixotrophs to photoautotrophs.</title>
        <authorList>
            <person name="Ban H."/>
            <person name="Sato S."/>
            <person name="Yoshikawa S."/>
            <person name="Yamada K."/>
            <person name="Nakamura Y."/>
            <person name="Ichinomiya M."/>
            <person name="Sato N."/>
            <person name="Blanc-Mathieu R."/>
            <person name="Endo H."/>
            <person name="Kuwata A."/>
            <person name="Ogata H."/>
        </authorList>
    </citation>
    <scope>NUCLEOTIDE SEQUENCE [LARGE SCALE GENOMIC DNA]</scope>
</reference>
<dbReference type="InterPro" id="IPR014729">
    <property type="entry name" value="Rossmann-like_a/b/a_fold"/>
</dbReference>
<dbReference type="HAMAP" id="MF_00158">
    <property type="entry name" value="PanC"/>
    <property type="match status" value="1"/>
</dbReference>
<organism evidence="12 13">
    <name type="scientific">Tetraparma gracilis</name>
    <dbReference type="NCBI Taxonomy" id="2962635"/>
    <lineage>
        <taxon>Eukaryota</taxon>
        <taxon>Sar</taxon>
        <taxon>Stramenopiles</taxon>
        <taxon>Ochrophyta</taxon>
        <taxon>Bolidophyceae</taxon>
        <taxon>Parmales</taxon>
        <taxon>Triparmaceae</taxon>
        <taxon>Tetraparma</taxon>
    </lineage>
</organism>
<evidence type="ECO:0000256" key="1">
    <source>
        <dbReference type="ARBA" id="ARBA00004990"/>
    </source>
</evidence>
<dbReference type="EC" id="6.3.2.1" evidence="3"/>
<evidence type="ECO:0000256" key="8">
    <source>
        <dbReference type="ARBA" id="ARBA00022840"/>
    </source>
</evidence>
<evidence type="ECO:0000256" key="2">
    <source>
        <dbReference type="ARBA" id="ARBA00009256"/>
    </source>
</evidence>
<feature type="non-terminal residue" evidence="12">
    <location>
        <position position="1"/>
    </location>
</feature>
<dbReference type="PANTHER" id="PTHR21299:SF1">
    <property type="entry name" value="PANTOATE--BETA-ALANINE LIGASE"/>
    <property type="match status" value="1"/>
</dbReference>
<evidence type="ECO:0000256" key="11">
    <source>
        <dbReference type="ARBA" id="ARBA00048258"/>
    </source>
</evidence>
<comment type="pathway">
    <text evidence="1">Cofactor biosynthesis; (R)-pantothenate biosynthesis; (R)-pantothenate from (R)-pantoate and beta-alanine: step 1/1.</text>
</comment>
<keyword evidence="13" id="KW-1185">Reference proteome</keyword>
<accession>A0ABQ6NCV2</accession>
<dbReference type="InterPro" id="IPR003721">
    <property type="entry name" value="Pantoate_ligase"/>
</dbReference>
<dbReference type="Pfam" id="PF02569">
    <property type="entry name" value="Pantoate_ligase"/>
    <property type="match status" value="1"/>
</dbReference>
<proteinExistence type="inferred from homology"/>
<dbReference type="InterPro" id="IPR042176">
    <property type="entry name" value="Pantoate_ligase_C"/>
</dbReference>
<name>A0ABQ6NCV2_9STRA</name>
<dbReference type="NCBIfam" id="TIGR00018">
    <property type="entry name" value="panC"/>
    <property type="match status" value="1"/>
</dbReference>
<evidence type="ECO:0000256" key="6">
    <source>
        <dbReference type="ARBA" id="ARBA00022655"/>
    </source>
</evidence>
<comment type="catalytic activity">
    <reaction evidence="11">
        <text>(R)-pantoate + beta-alanine + ATP = (R)-pantothenate + AMP + diphosphate + H(+)</text>
        <dbReference type="Rhea" id="RHEA:10912"/>
        <dbReference type="ChEBI" id="CHEBI:15378"/>
        <dbReference type="ChEBI" id="CHEBI:15980"/>
        <dbReference type="ChEBI" id="CHEBI:29032"/>
        <dbReference type="ChEBI" id="CHEBI:30616"/>
        <dbReference type="ChEBI" id="CHEBI:33019"/>
        <dbReference type="ChEBI" id="CHEBI:57966"/>
        <dbReference type="ChEBI" id="CHEBI:456215"/>
        <dbReference type="EC" id="6.3.2.1"/>
    </reaction>
</comment>
<dbReference type="Proteomes" id="UP001165060">
    <property type="component" value="Unassembled WGS sequence"/>
</dbReference>
<evidence type="ECO:0000256" key="10">
    <source>
        <dbReference type="ARBA" id="ARBA00032806"/>
    </source>
</evidence>
<dbReference type="EMBL" id="BRYB01006670">
    <property type="protein sequence ID" value="GMI54693.1"/>
    <property type="molecule type" value="Genomic_DNA"/>
</dbReference>
<dbReference type="SUPFAM" id="SSF52374">
    <property type="entry name" value="Nucleotidylyl transferase"/>
    <property type="match status" value="1"/>
</dbReference>
<keyword evidence="8" id="KW-0067">ATP-binding</keyword>
<dbReference type="Gene3D" id="3.30.1300.10">
    <property type="entry name" value="Pantoate-beta-alanine ligase, C-terminal domain"/>
    <property type="match status" value="1"/>
</dbReference>
<keyword evidence="6" id="KW-0566">Pantothenate biosynthesis</keyword>
<keyword evidence="5" id="KW-0436">Ligase</keyword>
<dbReference type="CDD" id="cd00560">
    <property type="entry name" value="PanC"/>
    <property type="match status" value="1"/>
</dbReference>
<dbReference type="Gene3D" id="3.40.50.620">
    <property type="entry name" value="HUPs"/>
    <property type="match status" value="1"/>
</dbReference>
<evidence type="ECO:0000256" key="5">
    <source>
        <dbReference type="ARBA" id="ARBA00022598"/>
    </source>
</evidence>
<gene>
    <name evidence="12" type="ORF">TeGR_g9449</name>
</gene>
<evidence type="ECO:0000256" key="7">
    <source>
        <dbReference type="ARBA" id="ARBA00022741"/>
    </source>
</evidence>
<comment type="similarity">
    <text evidence="2">Belongs to the pantothenate synthetase family.</text>
</comment>
<evidence type="ECO:0000313" key="13">
    <source>
        <dbReference type="Proteomes" id="UP001165060"/>
    </source>
</evidence>
<protein>
    <recommendedName>
        <fullName evidence="4">Pantoate--beta-alanine ligase</fullName>
        <ecNumber evidence="3">6.3.2.1</ecNumber>
    </recommendedName>
    <alternativeName>
        <fullName evidence="10">Pantoate-activating enzyme</fullName>
    </alternativeName>
    <alternativeName>
        <fullName evidence="9">Pantothenate synthetase</fullName>
    </alternativeName>
</protein>
<sequence>GALHDGHLSLVRSALSSHDHVVSSVFVNPAQFAAHEDLGSYPRQLERDAELLGREGVRLIFAPDEKEMYGPGYNSLVDVPGFRRTREGMARPKFFTGVVTVCTKLFNIVRPDAAYFGQKDAAQCAAIRRVVQDLNMDLDVVVGPTVREADGLAMSSRNAYLSPEEREAAPAVHRSLRAGRALWRERVRAGPVAADDIRAAVAKELEGEPLIGEVQYVSVDDPETMEPLEEVGEAGCNVSLAVKCGKVRLIDNEDYKAP</sequence>
<keyword evidence="7" id="KW-0547">Nucleotide-binding</keyword>
<comment type="caution">
    <text evidence="12">The sequence shown here is derived from an EMBL/GenBank/DDBJ whole genome shotgun (WGS) entry which is preliminary data.</text>
</comment>
<evidence type="ECO:0000313" key="12">
    <source>
        <dbReference type="EMBL" id="GMI54693.1"/>
    </source>
</evidence>
<dbReference type="PANTHER" id="PTHR21299">
    <property type="entry name" value="CYTIDYLATE KINASE/PANTOATE-BETA-ALANINE LIGASE"/>
    <property type="match status" value="1"/>
</dbReference>
<evidence type="ECO:0000256" key="9">
    <source>
        <dbReference type="ARBA" id="ARBA00029902"/>
    </source>
</evidence>